<dbReference type="Proteomes" id="UP000646548">
    <property type="component" value="Unassembled WGS sequence"/>
</dbReference>
<evidence type="ECO:0000313" key="1">
    <source>
        <dbReference type="EMBL" id="KAF6731708.1"/>
    </source>
</evidence>
<reference evidence="1" key="1">
    <citation type="journal article" name="BMC Genomics">
        <title>Long-read sequencing and de novo genome assembly of marine medaka (Oryzias melastigma).</title>
        <authorList>
            <person name="Liang P."/>
            <person name="Saqib H.S.A."/>
            <person name="Ni X."/>
            <person name="Shen Y."/>
        </authorList>
    </citation>
    <scope>NUCLEOTIDE SEQUENCE</scope>
    <source>
        <strain evidence="1">Bigg-433</strain>
    </source>
</reference>
<dbReference type="AlphaFoldDB" id="A0A834CS78"/>
<organism evidence="1 2">
    <name type="scientific">Oryzias melastigma</name>
    <name type="common">Marine medaka</name>
    <dbReference type="NCBI Taxonomy" id="30732"/>
    <lineage>
        <taxon>Eukaryota</taxon>
        <taxon>Metazoa</taxon>
        <taxon>Chordata</taxon>
        <taxon>Craniata</taxon>
        <taxon>Vertebrata</taxon>
        <taxon>Euteleostomi</taxon>
        <taxon>Actinopterygii</taxon>
        <taxon>Neopterygii</taxon>
        <taxon>Teleostei</taxon>
        <taxon>Neoteleostei</taxon>
        <taxon>Acanthomorphata</taxon>
        <taxon>Ovalentaria</taxon>
        <taxon>Atherinomorphae</taxon>
        <taxon>Beloniformes</taxon>
        <taxon>Adrianichthyidae</taxon>
        <taxon>Oryziinae</taxon>
        <taxon>Oryzias</taxon>
    </lineage>
</organism>
<evidence type="ECO:0000313" key="2">
    <source>
        <dbReference type="Proteomes" id="UP000646548"/>
    </source>
</evidence>
<sequence>CLTECVLLFSSHPFLGTFSPIDTDPNANLSQGVSVCLCDMGVSWVSVPSGYPTGACYSVSESLYFQTRSLVSDDKSLGTEPLTLQLQRGALSQRELGDSRATSSRQLHSLITEGPEKHWAPLGTTDMEYF</sequence>
<protein>
    <submittedName>
        <fullName evidence="1">Uncharacterized protein</fullName>
    </submittedName>
</protein>
<dbReference type="EMBL" id="WKFB01000207">
    <property type="protein sequence ID" value="KAF6731708.1"/>
    <property type="molecule type" value="Genomic_DNA"/>
</dbReference>
<gene>
    <name evidence="1" type="ORF">FQA47_020655</name>
</gene>
<accession>A0A834CS78</accession>
<comment type="caution">
    <text evidence="1">The sequence shown here is derived from an EMBL/GenBank/DDBJ whole genome shotgun (WGS) entry which is preliminary data.</text>
</comment>
<feature type="non-terminal residue" evidence="1">
    <location>
        <position position="1"/>
    </location>
</feature>
<name>A0A834CS78_ORYME</name>
<proteinExistence type="predicted"/>